<dbReference type="AlphaFoldDB" id="A0A2H1W695"/>
<protein>
    <submittedName>
        <fullName evidence="2">SFRICE_019449</fullName>
    </submittedName>
</protein>
<gene>
    <name evidence="2" type="ORF">SFRICE_019449</name>
</gene>
<evidence type="ECO:0000256" key="1">
    <source>
        <dbReference type="SAM" id="MobiDB-lite"/>
    </source>
</evidence>
<feature type="region of interest" description="Disordered" evidence="1">
    <location>
        <begin position="34"/>
        <end position="54"/>
    </location>
</feature>
<proteinExistence type="predicted"/>
<name>A0A2H1W695_SPOFR</name>
<dbReference type="EMBL" id="ODYU01006474">
    <property type="protein sequence ID" value="SOQ48342.1"/>
    <property type="molecule type" value="Genomic_DNA"/>
</dbReference>
<reference evidence="2" key="1">
    <citation type="submission" date="2016-07" db="EMBL/GenBank/DDBJ databases">
        <authorList>
            <person name="Bretaudeau A."/>
        </authorList>
    </citation>
    <scope>NUCLEOTIDE SEQUENCE</scope>
    <source>
        <strain evidence="2">Rice</strain>
        <tissue evidence="2">Whole body</tissue>
    </source>
</reference>
<organism evidence="2">
    <name type="scientific">Spodoptera frugiperda</name>
    <name type="common">Fall armyworm</name>
    <dbReference type="NCBI Taxonomy" id="7108"/>
    <lineage>
        <taxon>Eukaryota</taxon>
        <taxon>Metazoa</taxon>
        <taxon>Ecdysozoa</taxon>
        <taxon>Arthropoda</taxon>
        <taxon>Hexapoda</taxon>
        <taxon>Insecta</taxon>
        <taxon>Pterygota</taxon>
        <taxon>Neoptera</taxon>
        <taxon>Endopterygota</taxon>
        <taxon>Lepidoptera</taxon>
        <taxon>Glossata</taxon>
        <taxon>Ditrysia</taxon>
        <taxon>Noctuoidea</taxon>
        <taxon>Noctuidae</taxon>
        <taxon>Amphipyrinae</taxon>
        <taxon>Spodoptera</taxon>
    </lineage>
</organism>
<accession>A0A2H1W695</accession>
<evidence type="ECO:0000313" key="2">
    <source>
        <dbReference type="EMBL" id="SOQ48342.1"/>
    </source>
</evidence>
<sequence>MFTNFSPFVLEVSDSVLLLRHFLDRPGNRIRDLLPSNRTCDHSTNDAPATTSHTAATPVHQDLHASCPDPKKQFVNHTKSCFVRESNPLHGSQLPSHHANRVAILETNQEGTFERPSKYNNIDKVYLSVIPLVALCARSKVSGCDVYVNLGENHPMTSLALSEARGSVRLLLTKNHPVPIPAFRTRAPLSCDNYANWTNRNLDFHFLDIKMRTIKLKANKPEEHNVLKKIYNRKKSSQTSGAHACPPPQGVGSIDSGAAVSGAGMLLSPSLVKKTY</sequence>